<keyword evidence="3" id="KW-0732">Signal</keyword>
<evidence type="ECO:0000256" key="3">
    <source>
        <dbReference type="ARBA" id="ARBA00022729"/>
    </source>
</evidence>
<dbReference type="Proteomes" id="UP000002402">
    <property type="component" value="Chromosome"/>
</dbReference>
<dbReference type="eggNOG" id="COG2304">
    <property type="taxonomic scope" value="Bacteria"/>
</dbReference>
<evidence type="ECO:0000313" key="6">
    <source>
        <dbReference type="Proteomes" id="UP000002402"/>
    </source>
</evidence>
<evidence type="ECO:0000256" key="1">
    <source>
        <dbReference type="ARBA" id="ARBA00004613"/>
    </source>
</evidence>
<evidence type="ECO:0000256" key="2">
    <source>
        <dbReference type="ARBA" id="ARBA00022525"/>
    </source>
</evidence>
<dbReference type="HOGENOM" id="CLU_499412_0_0_7"/>
<evidence type="ECO:0000256" key="4">
    <source>
        <dbReference type="ARBA" id="ARBA00022837"/>
    </source>
</evidence>
<dbReference type="EMBL" id="CP000113">
    <property type="protein sequence ID" value="ABF86824.1"/>
    <property type="molecule type" value="Genomic_DNA"/>
</dbReference>
<organism evidence="5 6">
    <name type="scientific">Myxococcus xanthus (strain DK1622)</name>
    <dbReference type="NCBI Taxonomy" id="246197"/>
    <lineage>
        <taxon>Bacteria</taxon>
        <taxon>Pseudomonadati</taxon>
        <taxon>Myxococcota</taxon>
        <taxon>Myxococcia</taxon>
        <taxon>Myxococcales</taxon>
        <taxon>Cystobacterineae</taxon>
        <taxon>Myxococcaceae</taxon>
        <taxon>Myxococcus</taxon>
    </lineage>
</organism>
<dbReference type="Pfam" id="PF18884">
    <property type="entry name" value="TSP3_bac"/>
    <property type="match status" value="2"/>
</dbReference>
<keyword evidence="2" id="KW-0964">Secreted</keyword>
<sequence length="561" mass="59954">MSVRAVSLARCLQSSCHQRLRCHRGLRCRIGLMRALTRSVWLIPVLLLSCSDAGLYALNGRGPGGKDRASFAGTVCVPLAGGEAFPTKVIFALQGGEGVEREVVGYANEALSTLSSRFSGPFVQFGLVAYHTVATGLLGRFSDASDFQAALPRYATYQESGPVSVRAALRLAKTLLSGDMQTSCRGEVARTRYVIVVVVRSQDTSCANPAFNVGLDSRCSALGNTSACSQCELTAVTGEIKALASQFSAGEVVVQPIYVRGETPDPITRQHVAAIANAGGTEPLETDAAGLSGTLTNIQYAARTNTLKLKRFFAYNRNVVVRAGQVLVDSDGDGLPDEDEALMGTDPLRQDTDQDGLMDGVEVRMGLDPLQPDVINGCNVSLDEDGDRLNTCEERVLGTNACIGDTDGDALPDLVEALVMTNPLIPEDLLDTDRDGITNVSEVEAHGDPLSADLDFHRERGYGYELVETTPTADGRSCYQVRVENVTVVPTRERPHPFIPGEVIKAGTNEVYLYLQAGRDNDPRGAGIGSLLIQEIQYSEEGGRLPAGIIPLDPDTFIPGT</sequence>
<dbReference type="OrthoDB" id="5521787at2"/>
<protein>
    <recommendedName>
        <fullName evidence="7">Calcium-binding protein</fullName>
    </recommendedName>
</protein>
<dbReference type="AlphaFoldDB" id="Q1DCN3"/>
<keyword evidence="6" id="KW-1185">Reference proteome</keyword>
<dbReference type="PANTHER" id="PTHR37467:SF1">
    <property type="entry name" value="EXPORTED CALCIUM-BINDING GLYCOPROTEIN"/>
    <property type="match status" value="1"/>
</dbReference>
<evidence type="ECO:0008006" key="7">
    <source>
        <dbReference type="Google" id="ProtNLM"/>
    </source>
</evidence>
<reference evidence="5 6" key="1">
    <citation type="journal article" date="2006" name="Proc. Natl. Acad. Sci. U.S.A.">
        <title>Evolution of sensory complexity recorded in a myxobacterial genome.</title>
        <authorList>
            <person name="Goldman B.S."/>
            <person name="Nierman W.C."/>
            <person name="Kaiser D."/>
            <person name="Slater S.C."/>
            <person name="Durkin A.S."/>
            <person name="Eisen J.A."/>
            <person name="Ronning C.M."/>
            <person name="Barbazuk W.B."/>
            <person name="Blanchard M."/>
            <person name="Field C."/>
            <person name="Halling C."/>
            <person name="Hinkle G."/>
            <person name="Iartchuk O."/>
            <person name="Kim H.S."/>
            <person name="Mackenzie C."/>
            <person name="Madupu R."/>
            <person name="Miller N."/>
            <person name="Shvartsbeyn A."/>
            <person name="Sullivan S.A."/>
            <person name="Vaudin M."/>
            <person name="Wiegand R."/>
            <person name="Kaplan H.B."/>
        </authorList>
    </citation>
    <scope>NUCLEOTIDE SEQUENCE [LARGE SCALE GENOMIC DNA]</scope>
    <source>
        <strain evidence="6">DK1622</strain>
    </source>
</reference>
<comment type="subcellular location">
    <subcellularLocation>
        <location evidence="1">Secreted</location>
    </subcellularLocation>
</comment>
<dbReference type="InterPro" id="IPR036465">
    <property type="entry name" value="vWFA_dom_sf"/>
</dbReference>
<gene>
    <name evidence="5" type="ordered locus">MXAN_1333</name>
</gene>
<evidence type="ECO:0000313" key="5">
    <source>
        <dbReference type="EMBL" id="ABF86824.1"/>
    </source>
</evidence>
<accession>Q1DCN3</accession>
<dbReference type="PANTHER" id="PTHR37467">
    <property type="entry name" value="EXPORTED CALCIUM-BINDING GLYCOPROTEIN-RELATED"/>
    <property type="match status" value="1"/>
</dbReference>
<dbReference type="EnsemblBacteria" id="ABF86824">
    <property type="protein sequence ID" value="ABF86824"/>
    <property type="gene ID" value="MXAN_1333"/>
</dbReference>
<dbReference type="STRING" id="246197.MXAN_1333"/>
<dbReference type="InterPro" id="IPR059100">
    <property type="entry name" value="TSP3_bac"/>
</dbReference>
<dbReference type="SUPFAM" id="SSF53300">
    <property type="entry name" value="vWA-like"/>
    <property type="match status" value="1"/>
</dbReference>
<dbReference type="InterPro" id="IPR018247">
    <property type="entry name" value="EF_Hand_1_Ca_BS"/>
</dbReference>
<dbReference type="InterPro" id="IPR053180">
    <property type="entry name" value="Ca-binding_acidic-repeat"/>
</dbReference>
<keyword evidence="4" id="KW-0106">Calcium</keyword>
<dbReference type="PROSITE" id="PS00018">
    <property type="entry name" value="EF_HAND_1"/>
    <property type="match status" value="1"/>
</dbReference>
<name>Q1DCN3_MYXXD</name>
<proteinExistence type="predicted"/>
<dbReference type="KEGG" id="mxa:MXAN_1333"/>